<name>A0ACC2BYB9_DIPCM</name>
<reference evidence="2" key="1">
    <citation type="journal article" date="2024" name="Proc. Natl. Acad. Sci. U.S.A.">
        <title>Extraordinary preservation of gene collinearity over three hundred million years revealed in homosporous lycophytes.</title>
        <authorList>
            <person name="Li C."/>
            <person name="Wickell D."/>
            <person name="Kuo L.Y."/>
            <person name="Chen X."/>
            <person name="Nie B."/>
            <person name="Liao X."/>
            <person name="Peng D."/>
            <person name="Ji J."/>
            <person name="Jenkins J."/>
            <person name="Williams M."/>
            <person name="Shu S."/>
            <person name="Plott C."/>
            <person name="Barry K."/>
            <person name="Rajasekar S."/>
            <person name="Grimwood J."/>
            <person name="Han X."/>
            <person name="Sun S."/>
            <person name="Hou Z."/>
            <person name="He W."/>
            <person name="Dai G."/>
            <person name="Sun C."/>
            <person name="Schmutz J."/>
            <person name="Leebens-Mack J.H."/>
            <person name="Li F.W."/>
            <person name="Wang L."/>
        </authorList>
    </citation>
    <scope>NUCLEOTIDE SEQUENCE [LARGE SCALE GENOMIC DNA]</scope>
    <source>
        <strain evidence="2">cv. PW_Plant_1</strain>
    </source>
</reference>
<dbReference type="EMBL" id="CM055103">
    <property type="protein sequence ID" value="KAJ7534763.1"/>
    <property type="molecule type" value="Genomic_DNA"/>
</dbReference>
<gene>
    <name evidence="1" type="ORF">O6H91_12G002900</name>
</gene>
<protein>
    <submittedName>
        <fullName evidence="1">Uncharacterized protein</fullName>
    </submittedName>
</protein>
<keyword evidence="2" id="KW-1185">Reference proteome</keyword>
<comment type="caution">
    <text evidence="1">The sequence shown here is derived from an EMBL/GenBank/DDBJ whole genome shotgun (WGS) entry which is preliminary data.</text>
</comment>
<sequence length="114" mass="12247">MVPIRNQSQCCSRHHHYSMAKGRQVGSGGSAPPPRAQVASLVAQAAIPPTQASVLQGQAVLSASQAMGMSLESLSQICLLIYLAPFLSPSFISFNNHQMCNILPHSYFKHDPTT</sequence>
<evidence type="ECO:0000313" key="2">
    <source>
        <dbReference type="Proteomes" id="UP001162992"/>
    </source>
</evidence>
<organism evidence="1 2">
    <name type="scientific">Diphasiastrum complanatum</name>
    <name type="common">Issler's clubmoss</name>
    <name type="synonym">Lycopodium complanatum</name>
    <dbReference type="NCBI Taxonomy" id="34168"/>
    <lineage>
        <taxon>Eukaryota</taxon>
        <taxon>Viridiplantae</taxon>
        <taxon>Streptophyta</taxon>
        <taxon>Embryophyta</taxon>
        <taxon>Tracheophyta</taxon>
        <taxon>Lycopodiopsida</taxon>
        <taxon>Lycopodiales</taxon>
        <taxon>Lycopodiaceae</taxon>
        <taxon>Lycopodioideae</taxon>
        <taxon>Diphasiastrum</taxon>
    </lineage>
</organism>
<evidence type="ECO:0000313" key="1">
    <source>
        <dbReference type="EMBL" id="KAJ7534763.1"/>
    </source>
</evidence>
<accession>A0ACC2BYB9</accession>
<proteinExistence type="predicted"/>
<dbReference type="Proteomes" id="UP001162992">
    <property type="component" value="Chromosome 12"/>
</dbReference>